<feature type="compositionally biased region" description="Low complexity" evidence="1">
    <location>
        <begin position="54"/>
        <end position="67"/>
    </location>
</feature>
<protein>
    <submittedName>
        <fullName evidence="3">Uncharacterized protein</fullName>
    </submittedName>
</protein>
<name>A0ABP6QLW9_9ACTN</name>
<organism evidence="3 4">
    <name type="scientific">Actinocorallia longicatena</name>
    <dbReference type="NCBI Taxonomy" id="111803"/>
    <lineage>
        <taxon>Bacteria</taxon>
        <taxon>Bacillati</taxon>
        <taxon>Actinomycetota</taxon>
        <taxon>Actinomycetes</taxon>
        <taxon>Streptosporangiales</taxon>
        <taxon>Thermomonosporaceae</taxon>
        <taxon>Actinocorallia</taxon>
    </lineage>
</organism>
<feature type="compositionally biased region" description="Low complexity" evidence="1">
    <location>
        <begin position="139"/>
        <end position="157"/>
    </location>
</feature>
<dbReference type="RefSeq" id="WP_344839213.1">
    <property type="nucleotide sequence ID" value="NZ_BAAAUV010000044.1"/>
</dbReference>
<evidence type="ECO:0000313" key="4">
    <source>
        <dbReference type="Proteomes" id="UP001501237"/>
    </source>
</evidence>
<evidence type="ECO:0000256" key="1">
    <source>
        <dbReference type="SAM" id="MobiDB-lite"/>
    </source>
</evidence>
<keyword evidence="4" id="KW-1185">Reference proteome</keyword>
<dbReference type="Proteomes" id="UP001501237">
    <property type="component" value="Unassembled WGS sequence"/>
</dbReference>
<feature type="compositionally biased region" description="Pro residues" evidence="1">
    <location>
        <begin position="85"/>
        <end position="101"/>
    </location>
</feature>
<proteinExistence type="predicted"/>
<comment type="caution">
    <text evidence="3">The sequence shown here is derived from an EMBL/GenBank/DDBJ whole genome shotgun (WGS) entry which is preliminary data.</text>
</comment>
<accession>A0ABP6QLW9</accession>
<feature type="region of interest" description="Disordered" evidence="1">
    <location>
        <begin position="136"/>
        <end position="166"/>
    </location>
</feature>
<dbReference type="PRINTS" id="PR01217">
    <property type="entry name" value="PRICHEXTENSN"/>
</dbReference>
<keyword evidence="2" id="KW-1133">Transmembrane helix</keyword>
<gene>
    <name evidence="3" type="ORF">GCM10010468_78190</name>
</gene>
<feature type="region of interest" description="Disordered" evidence="1">
    <location>
        <begin position="1"/>
        <end position="104"/>
    </location>
</feature>
<feature type="compositionally biased region" description="Pro residues" evidence="1">
    <location>
        <begin position="68"/>
        <end position="77"/>
    </location>
</feature>
<feature type="compositionally biased region" description="Low complexity" evidence="1">
    <location>
        <begin position="35"/>
        <end position="47"/>
    </location>
</feature>
<evidence type="ECO:0000313" key="3">
    <source>
        <dbReference type="EMBL" id="GAA3241106.1"/>
    </source>
</evidence>
<dbReference type="EMBL" id="BAAAUV010000044">
    <property type="protein sequence ID" value="GAA3241106.1"/>
    <property type="molecule type" value="Genomic_DNA"/>
</dbReference>
<feature type="transmembrane region" description="Helical" evidence="2">
    <location>
        <begin position="107"/>
        <end position="127"/>
    </location>
</feature>
<evidence type="ECO:0000256" key="2">
    <source>
        <dbReference type="SAM" id="Phobius"/>
    </source>
</evidence>
<feature type="compositionally biased region" description="Polar residues" evidence="1">
    <location>
        <begin position="1"/>
        <end position="12"/>
    </location>
</feature>
<reference evidence="4" key="1">
    <citation type="journal article" date="2019" name="Int. J. Syst. Evol. Microbiol.">
        <title>The Global Catalogue of Microorganisms (GCM) 10K type strain sequencing project: providing services to taxonomists for standard genome sequencing and annotation.</title>
        <authorList>
            <consortium name="The Broad Institute Genomics Platform"/>
            <consortium name="The Broad Institute Genome Sequencing Center for Infectious Disease"/>
            <person name="Wu L."/>
            <person name="Ma J."/>
        </authorList>
    </citation>
    <scope>NUCLEOTIDE SEQUENCE [LARGE SCALE GENOMIC DNA]</scope>
    <source>
        <strain evidence="4">JCM 9377</strain>
    </source>
</reference>
<keyword evidence="2" id="KW-0472">Membrane</keyword>
<sequence>MANWTPQSQQPEQPHFGPGAGSEDEGTLLGTPIVQPGAAAPFPGQPQQAPPLPQYAQMPAAPMYAGAPPQPAPPQPAPQYAGPQHPAPPFGQPGAYGPPPKRTSSSAVVGLVAAVLLVASAVGAVGVKVMRASEKDARPGTAATGPTASQPPATATPKTRPQTARPVRATVPNIFKDPSISTFYEDTFFRAGATAGTCRKQAPAAFLKVLAKHPCIGPFRAGVYVNAKKSAVITIVVMPLRSAKDVAAVKGADVYPYLLNPGRESGVPSIKGKKVGTWNRVYSFSNFVIFAMAHRPDGKKRDPSGIVQKSAAHLGAEFAGLLQW</sequence>
<keyword evidence="2" id="KW-0812">Transmembrane</keyword>